<gene>
    <name evidence="3" type="ORF">OHU17_20460</name>
</gene>
<proteinExistence type="predicted"/>
<evidence type="ECO:0000313" key="4">
    <source>
        <dbReference type="Proteomes" id="UP001432075"/>
    </source>
</evidence>
<feature type="compositionally biased region" description="Low complexity" evidence="1">
    <location>
        <begin position="36"/>
        <end position="53"/>
    </location>
</feature>
<dbReference type="Proteomes" id="UP001432075">
    <property type="component" value="Chromosome"/>
</dbReference>
<protein>
    <recommendedName>
        <fullName evidence="5">Secreted protein</fullName>
    </recommendedName>
</protein>
<sequence length="214" mass="20745">MVAGRRIRFAAVLAFVVLALTGFSSSGGSGNGSGSGKSKSNSSSGGGCSSSKSGKPKKKSHGGSGGGSATASATPTGSPAAPPAHAEVVTCAGQGRTKATLKVTSDMTGARTFRVPLVFEGAAGPVDSASVEVALEARESRTVEVAMTLPARAADVRGCAVGRIDTVPAATPSPSGTSDGSDSGSGTGSGSGIGKPGSKPKPKSTSRPNPKRTR</sequence>
<accession>A0ABZ1RPH4</accession>
<name>A0ABZ1RPH4_9ACTN</name>
<dbReference type="EMBL" id="CP108057">
    <property type="protein sequence ID" value="WUO48020.1"/>
    <property type="molecule type" value="Genomic_DNA"/>
</dbReference>
<keyword evidence="4" id="KW-1185">Reference proteome</keyword>
<evidence type="ECO:0008006" key="5">
    <source>
        <dbReference type="Google" id="ProtNLM"/>
    </source>
</evidence>
<reference evidence="3" key="1">
    <citation type="submission" date="2022-10" db="EMBL/GenBank/DDBJ databases">
        <title>The complete genomes of actinobacterial strains from the NBC collection.</title>
        <authorList>
            <person name="Joergensen T.S."/>
            <person name="Alvarez Arevalo M."/>
            <person name="Sterndorff E.B."/>
            <person name="Faurdal D."/>
            <person name="Vuksanovic O."/>
            <person name="Mourched A.-S."/>
            <person name="Charusanti P."/>
            <person name="Shaw S."/>
            <person name="Blin K."/>
            <person name="Weber T."/>
        </authorList>
    </citation>
    <scope>NUCLEOTIDE SEQUENCE</scope>
    <source>
        <strain evidence="3">NBC_00283</strain>
    </source>
</reference>
<feature type="compositionally biased region" description="Basic residues" evidence="1">
    <location>
        <begin position="198"/>
        <end position="214"/>
    </location>
</feature>
<feature type="compositionally biased region" description="Gly residues" evidence="1">
    <location>
        <begin position="26"/>
        <end position="35"/>
    </location>
</feature>
<keyword evidence="2" id="KW-0732">Signal</keyword>
<feature type="region of interest" description="Disordered" evidence="1">
    <location>
        <begin position="26"/>
        <end position="84"/>
    </location>
</feature>
<evidence type="ECO:0000256" key="2">
    <source>
        <dbReference type="SAM" id="SignalP"/>
    </source>
</evidence>
<dbReference type="RefSeq" id="WP_328776339.1">
    <property type="nucleotide sequence ID" value="NZ_CP108057.1"/>
</dbReference>
<feature type="compositionally biased region" description="Low complexity" evidence="1">
    <location>
        <begin position="69"/>
        <end position="84"/>
    </location>
</feature>
<feature type="compositionally biased region" description="Gly residues" evidence="1">
    <location>
        <begin position="183"/>
        <end position="195"/>
    </location>
</feature>
<evidence type="ECO:0000313" key="3">
    <source>
        <dbReference type="EMBL" id="WUO48020.1"/>
    </source>
</evidence>
<organism evidence="3 4">
    <name type="scientific">Streptomyces goshikiensis</name>
    <dbReference type="NCBI Taxonomy" id="1942"/>
    <lineage>
        <taxon>Bacteria</taxon>
        <taxon>Bacillati</taxon>
        <taxon>Actinomycetota</taxon>
        <taxon>Actinomycetes</taxon>
        <taxon>Kitasatosporales</taxon>
        <taxon>Streptomycetaceae</taxon>
        <taxon>Streptomyces</taxon>
    </lineage>
</organism>
<feature type="compositionally biased region" description="Low complexity" evidence="1">
    <location>
        <begin position="172"/>
        <end position="182"/>
    </location>
</feature>
<feature type="region of interest" description="Disordered" evidence="1">
    <location>
        <begin position="165"/>
        <end position="214"/>
    </location>
</feature>
<feature type="chain" id="PRO_5047196201" description="Secreted protein" evidence="2">
    <location>
        <begin position="27"/>
        <end position="214"/>
    </location>
</feature>
<feature type="signal peptide" evidence="2">
    <location>
        <begin position="1"/>
        <end position="26"/>
    </location>
</feature>
<evidence type="ECO:0000256" key="1">
    <source>
        <dbReference type="SAM" id="MobiDB-lite"/>
    </source>
</evidence>